<dbReference type="PIRSF" id="PIRSF000124">
    <property type="entry name" value="UDPglc_GDPman_dh"/>
    <property type="match status" value="1"/>
</dbReference>
<dbReference type="InterPro" id="IPR036220">
    <property type="entry name" value="UDP-Glc/GDP-Man_DH_C_sf"/>
</dbReference>
<dbReference type="EMBL" id="CP073355">
    <property type="protein sequence ID" value="URA10161.1"/>
    <property type="molecule type" value="Genomic_DNA"/>
</dbReference>
<feature type="binding site" evidence="10">
    <location>
        <begin position="251"/>
        <end position="255"/>
    </location>
    <ligand>
        <name>substrate</name>
    </ligand>
</feature>
<dbReference type="InterPro" id="IPR014026">
    <property type="entry name" value="UDP-Glc/GDP-Man_DH_dimer"/>
</dbReference>
<feature type="binding site" evidence="11">
    <location>
        <position position="30"/>
    </location>
    <ligand>
        <name>NAD(+)</name>
        <dbReference type="ChEBI" id="CHEBI:57540"/>
    </ligand>
</feature>
<feature type="binding site" evidence="11">
    <location>
        <position position="329"/>
    </location>
    <ligand>
        <name>NAD(+)</name>
        <dbReference type="ChEBI" id="CHEBI:57540"/>
    </ligand>
</feature>
<feature type="binding site" evidence="11">
    <location>
        <position position="157"/>
    </location>
    <ligand>
        <name>NAD(+)</name>
        <dbReference type="ChEBI" id="CHEBI:57540"/>
    </ligand>
</feature>
<dbReference type="KEGG" id="taqu:KDW03_11885"/>
<dbReference type="Pfam" id="PF00984">
    <property type="entry name" value="UDPG_MGDP_dh"/>
    <property type="match status" value="1"/>
</dbReference>
<dbReference type="EC" id="1.1.1.22" evidence="3 8"/>
<evidence type="ECO:0000256" key="11">
    <source>
        <dbReference type="PIRSR" id="PIRSR500134-3"/>
    </source>
</evidence>
<dbReference type="GO" id="GO:0003979">
    <property type="term" value="F:UDP-glucose 6-dehydrogenase activity"/>
    <property type="evidence" value="ECO:0007669"/>
    <property type="project" value="UniProtKB-EC"/>
</dbReference>
<evidence type="ECO:0000256" key="2">
    <source>
        <dbReference type="ARBA" id="ARBA00006601"/>
    </source>
</evidence>
<keyword evidence="5 8" id="KW-0560">Oxidoreductase</keyword>
<feature type="active site" description="Nucleophile" evidence="9">
    <location>
        <position position="262"/>
    </location>
</feature>
<protein>
    <recommendedName>
        <fullName evidence="4 8">UDP-glucose 6-dehydrogenase</fullName>
        <ecNumber evidence="3 8">1.1.1.22</ecNumber>
    </recommendedName>
</protein>
<dbReference type="GO" id="GO:0051287">
    <property type="term" value="F:NAD binding"/>
    <property type="evidence" value="ECO:0007669"/>
    <property type="project" value="InterPro"/>
</dbReference>
<feature type="binding site" evidence="10">
    <location>
        <position position="322"/>
    </location>
    <ligand>
        <name>substrate</name>
    </ligand>
</feature>
<dbReference type="SUPFAM" id="SSF48179">
    <property type="entry name" value="6-phosphogluconate dehydrogenase C-terminal domain-like"/>
    <property type="match status" value="1"/>
</dbReference>
<dbReference type="SUPFAM" id="SSF51735">
    <property type="entry name" value="NAD(P)-binding Rossmann-fold domains"/>
    <property type="match status" value="1"/>
</dbReference>
<dbReference type="Proteomes" id="UP001056539">
    <property type="component" value="Chromosome"/>
</dbReference>
<organism evidence="13 14">
    <name type="scientific">Thermospira aquatica</name>
    <dbReference type="NCBI Taxonomy" id="2828656"/>
    <lineage>
        <taxon>Bacteria</taxon>
        <taxon>Pseudomonadati</taxon>
        <taxon>Spirochaetota</taxon>
        <taxon>Spirochaetia</taxon>
        <taxon>Brevinematales</taxon>
        <taxon>Thermospiraceae</taxon>
        <taxon>Thermospira</taxon>
    </lineage>
</organism>
<keyword evidence="6 8" id="KW-0520">NAD</keyword>
<evidence type="ECO:0000256" key="5">
    <source>
        <dbReference type="ARBA" id="ARBA00023002"/>
    </source>
</evidence>
<dbReference type="PANTHER" id="PTHR43750:SF3">
    <property type="entry name" value="UDP-GLUCOSE 6-DEHYDROGENASE TUAD"/>
    <property type="match status" value="1"/>
</dbReference>
<dbReference type="InterPro" id="IPR008927">
    <property type="entry name" value="6-PGluconate_DH-like_C_sf"/>
</dbReference>
<evidence type="ECO:0000256" key="1">
    <source>
        <dbReference type="ARBA" id="ARBA00004701"/>
    </source>
</evidence>
<dbReference type="InterPro" id="IPR028357">
    <property type="entry name" value="UDPglc_DH_bac"/>
</dbReference>
<feature type="binding site" evidence="11">
    <location>
        <position position="265"/>
    </location>
    <ligand>
        <name>NAD(+)</name>
        <dbReference type="ChEBI" id="CHEBI:57540"/>
    </ligand>
</feature>
<keyword evidence="14" id="KW-1185">Reference proteome</keyword>
<proteinExistence type="inferred from homology"/>
<evidence type="ECO:0000256" key="3">
    <source>
        <dbReference type="ARBA" id="ARBA00012954"/>
    </source>
</evidence>
<evidence type="ECO:0000259" key="12">
    <source>
        <dbReference type="SMART" id="SM00984"/>
    </source>
</evidence>
<evidence type="ECO:0000256" key="9">
    <source>
        <dbReference type="PIRSR" id="PIRSR500134-1"/>
    </source>
</evidence>
<comment type="pathway">
    <text evidence="1">Nucleotide-sugar biosynthesis; UDP-alpha-D-glucuronate biosynthesis; UDP-alpha-D-glucuronate from UDP-alpha-D-glucose: step 1/1.</text>
</comment>
<dbReference type="NCBIfam" id="TIGR03026">
    <property type="entry name" value="NDP-sugDHase"/>
    <property type="match status" value="1"/>
</dbReference>
<dbReference type="Gene3D" id="1.20.5.100">
    <property type="entry name" value="Cytochrome c1, transmembrane anchor, C-terminal"/>
    <property type="match status" value="1"/>
</dbReference>
<comment type="similarity">
    <text evidence="2 8">Belongs to the UDP-glucose/GDP-mannose dehydrogenase family.</text>
</comment>
<feature type="binding site" evidence="10">
    <location>
        <position position="206"/>
    </location>
    <ligand>
        <name>substrate</name>
    </ligand>
</feature>
<dbReference type="PANTHER" id="PTHR43750">
    <property type="entry name" value="UDP-GLUCOSE 6-DEHYDROGENASE TUAD"/>
    <property type="match status" value="1"/>
</dbReference>
<evidence type="ECO:0000313" key="13">
    <source>
        <dbReference type="EMBL" id="URA10161.1"/>
    </source>
</evidence>
<evidence type="ECO:0000256" key="8">
    <source>
        <dbReference type="PIRNR" id="PIRNR000124"/>
    </source>
</evidence>
<evidence type="ECO:0000313" key="14">
    <source>
        <dbReference type="Proteomes" id="UP001056539"/>
    </source>
</evidence>
<dbReference type="SUPFAM" id="SSF52413">
    <property type="entry name" value="UDP-glucose/GDP-mannose dehydrogenase C-terminal domain"/>
    <property type="match status" value="1"/>
</dbReference>
<feature type="binding site" evidence="10">
    <location>
        <position position="259"/>
    </location>
    <ligand>
        <name>substrate</name>
    </ligand>
</feature>
<dbReference type="Gene3D" id="3.40.50.720">
    <property type="entry name" value="NAD(P)-binding Rossmann-like Domain"/>
    <property type="match status" value="2"/>
</dbReference>
<dbReference type="InterPro" id="IPR014027">
    <property type="entry name" value="UDP-Glc/GDP-Man_DH_C"/>
</dbReference>
<gene>
    <name evidence="13" type="ORF">KDW03_11885</name>
</gene>
<feature type="binding site" evidence="10">
    <location>
        <begin position="154"/>
        <end position="157"/>
    </location>
    <ligand>
        <name>substrate</name>
    </ligand>
</feature>
<dbReference type="InterPro" id="IPR001732">
    <property type="entry name" value="UDP-Glc/GDP-Man_DH_N"/>
</dbReference>
<dbReference type="PIRSF" id="PIRSF500134">
    <property type="entry name" value="UDPglc_DH_bac"/>
    <property type="match status" value="1"/>
</dbReference>
<dbReference type="SMART" id="SM00984">
    <property type="entry name" value="UDPG_MGDP_dh_C"/>
    <property type="match status" value="1"/>
</dbReference>
<feature type="binding site" evidence="11">
    <location>
        <position position="123"/>
    </location>
    <ligand>
        <name>NAD(+)</name>
        <dbReference type="ChEBI" id="CHEBI:57540"/>
    </ligand>
</feature>
<dbReference type="Pfam" id="PF03721">
    <property type="entry name" value="UDPG_MGDP_dh_N"/>
    <property type="match status" value="1"/>
</dbReference>
<evidence type="ECO:0000256" key="10">
    <source>
        <dbReference type="PIRSR" id="PIRSR500134-2"/>
    </source>
</evidence>
<dbReference type="GO" id="GO:0000271">
    <property type="term" value="P:polysaccharide biosynthetic process"/>
    <property type="evidence" value="ECO:0007669"/>
    <property type="project" value="InterPro"/>
</dbReference>
<dbReference type="InterPro" id="IPR017476">
    <property type="entry name" value="UDP-Glc/GDP-Man"/>
</dbReference>
<reference evidence="13" key="1">
    <citation type="submission" date="2021-04" db="EMBL/GenBank/DDBJ databases">
        <authorList>
            <person name="Postec A."/>
        </authorList>
    </citation>
    <scope>NUCLEOTIDE SEQUENCE</scope>
    <source>
        <strain evidence="13">F1F22</strain>
    </source>
</reference>
<comment type="catalytic activity">
    <reaction evidence="7 8">
        <text>UDP-alpha-D-glucose + 2 NAD(+) + H2O = UDP-alpha-D-glucuronate + 2 NADH + 3 H(+)</text>
        <dbReference type="Rhea" id="RHEA:23596"/>
        <dbReference type="ChEBI" id="CHEBI:15377"/>
        <dbReference type="ChEBI" id="CHEBI:15378"/>
        <dbReference type="ChEBI" id="CHEBI:57540"/>
        <dbReference type="ChEBI" id="CHEBI:57945"/>
        <dbReference type="ChEBI" id="CHEBI:58052"/>
        <dbReference type="ChEBI" id="CHEBI:58885"/>
        <dbReference type="EC" id="1.1.1.22"/>
    </reaction>
</comment>
<evidence type="ECO:0000256" key="7">
    <source>
        <dbReference type="ARBA" id="ARBA00047473"/>
    </source>
</evidence>
<accession>A0AAX3BD15</accession>
<dbReference type="RefSeq" id="WP_271435294.1">
    <property type="nucleotide sequence ID" value="NZ_CP073355.1"/>
</dbReference>
<evidence type="ECO:0000256" key="6">
    <source>
        <dbReference type="ARBA" id="ARBA00023027"/>
    </source>
</evidence>
<reference evidence="13" key="2">
    <citation type="submission" date="2022-06" db="EMBL/GenBank/DDBJ databases">
        <title>Thermospira aquatica gen. nov., sp. nov.</title>
        <authorList>
            <person name="Ben Ali Gam Z."/>
            <person name="Labat M."/>
        </authorList>
    </citation>
    <scope>NUCLEOTIDE SEQUENCE</scope>
    <source>
        <strain evidence="13">F1F22</strain>
    </source>
</reference>
<evidence type="ECO:0000256" key="4">
    <source>
        <dbReference type="ARBA" id="ARBA00015132"/>
    </source>
</evidence>
<dbReference type="InterPro" id="IPR036291">
    <property type="entry name" value="NAD(P)-bd_dom_sf"/>
</dbReference>
<name>A0AAX3BD15_9SPIR</name>
<dbReference type="AlphaFoldDB" id="A0AAX3BD15"/>
<feature type="binding site" evidence="11">
    <location>
        <position position="86"/>
    </location>
    <ligand>
        <name>NAD(+)</name>
        <dbReference type="ChEBI" id="CHEBI:57540"/>
    </ligand>
</feature>
<dbReference type="Pfam" id="PF03720">
    <property type="entry name" value="UDPG_MGDP_dh_C"/>
    <property type="match status" value="1"/>
</dbReference>
<feature type="domain" description="UDP-glucose/GDP-mannose dehydrogenase C-terminal" evidence="12">
    <location>
        <begin position="315"/>
        <end position="419"/>
    </location>
</feature>
<feature type="binding site" evidence="11">
    <location>
        <position position="35"/>
    </location>
    <ligand>
        <name>NAD(+)</name>
        <dbReference type="ChEBI" id="CHEBI:57540"/>
    </ligand>
</feature>
<sequence>MKVGIIGTGYVGIVSGVCFADMGHQVVCFDVDQYKLSLYRQGKSAIYEPGLEELLAKNIAAKRIHFTDVITEMIKESDVLFICVGTPPLPDGSADLSQVEAAVREIAENTPAGAYKVIVEKSTVPVGTHKRLKNITRLYNKSQAKFDFVVNSEFLKEGDAIHDFLHPDRIVIGAETEEAKNLMIELYSTFKDKILITDPSSAEIIKYASNSFLATKISFINMVADLCEKTGADVSLVAEGMGLDKRIGRAFLNAGIGYGGSCFPKDVKAFIHVMEQYGIDASILQSVDSFNTQRFHRMIKILKDELWILKNKHIAMWGLAFKPNTDDIREAPSIKIVQELLDAGVILHLYDPAAMENFQKLFPPSDRVHYALSPLEAVENAEALLLVTEWAEFKKIPITKFYEKMKLPVVIDGRNLFPAEDMIKHNFRYFPIGKGKVLETMENNK</sequence>